<comment type="caution">
    <text evidence="2">The sequence shown here is derived from an EMBL/GenBank/DDBJ whole genome shotgun (WGS) entry which is preliminary data.</text>
</comment>
<evidence type="ECO:0000313" key="2">
    <source>
        <dbReference type="EMBL" id="RKR88999.1"/>
    </source>
</evidence>
<evidence type="ECO:0000313" key="3">
    <source>
        <dbReference type="Proteomes" id="UP000277671"/>
    </source>
</evidence>
<keyword evidence="3" id="KW-1185">Reference proteome</keyword>
<keyword evidence="1" id="KW-1133">Transmembrane helix</keyword>
<evidence type="ECO:0008006" key="4">
    <source>
        <dbReference type="Google" id="ProtNLM"/>
    </source>
</evidence>
<proteinExistence type="predicted"/>
<keyword evidence="1" id="KW-0472">Membrane</keyword>
<protein>
    <recommendedName>
        <fullName evidence="4">Flagellin-like protein</fullName>
    </recommendedName>
</protein>
<accession>A0A495JLT6</accession>
<keyword evidence="1" id="KW-0812">Transmembrane</keyword>
<evidence type="ECO:0000256" key="1">
    <source>
        <dbReference type="SAM" id="Phobius"/>
    </source>
</evidence>
<dbReference type="Proteomes" id="UP000277671">
    <property type="component" value="Unassembled WGS sequence"/>
</dbReference>
<feature type="transmembrane region" description="Helical" evidence="1">
    <location>
        <begin position="34"/>
        <end position="52"/>
    </location>
</feature>
<dbReference type="RefSeq" id="WP_121157527.1">
    <property type="nucleotide sequence ID" value="NZ_RBKT01000001.1"/>
</dbReference>
<sequence length="78" mass="8450">MRPVLYLSTAIALRWAEMRDVKERDRGDSPVPTAVIILGMVVIAMAVTTFIFTMTNAWLDDIPDPADPVGGNPPVVGP</sequence>
<name>A0A495JLT6_9ACTN</name>
<reference evidence="2 3" key="1">
    <citation type="submission" date="2018-10" db="EMBL/GenBank/DDBJ databases">
        <title>Sequencing the genomes of 1000 actinobacteria strains.</title>
        <authorList>
            <person name="Klenk H.-P."/>
        </authorList>
    </citation>
    <scope>NUCLEOTIDE SEQUENCE [LARGE SCALE GENOMIC DNA]</scope>
    <source>
        <strain evidence="2 3">DSM 45175</strain>
    </source>
</reference>
<dbReference type="EMBL" id="RBKT01000001">
    <property type="protein sequence ID" value="RKR88999.1"/>
    <property type="molecule type" value="Genomic_DNA"/>
</dbReference>
<dbReference type="AlphaFoldDB" id="A0A495JLT6"/>
<dbReference type="OrthoDB" id="3402596at2"/>
<gene>
    <name evidence="2" type="ORF">BDK92_3333</name>
</gene>
<organism evidence="2 3">
    <name type="scientific">Micromonospora pisi</name>
    <dbReference type="NCBI Taxonomy" id="589240"/>
    <lineage>
        <taxon>Bacteria</taxon>
        <taxon>Bacillati</taxon>
        <taxon>Actinomycetota</taxon>
        <taxon>Actinomycetes</taxon>
        <taxon>Micromonosporales</taxon>
        <taxon>Micromonosporaceae</taxon>
        <taxon>Micromonospora</taxon>
    </lineage>
</organism>